<name>A0A518DLF0_9BACT</name>
<keyword evidence="1" id="KW-0472">Membrane</keyword>
<dbReference type="AlphaFoldDB" id="A0A518DLF0"/>
<dbReference type="RefSeq" id="WP_145048798.1">
    <property type="nucleotide sequence ID" value="NZ_CP036433.1"/>
</dbReference>
<gene>
    <name evidence="2" type="ORF">Pla8534_04030</name>
</gene>
<dbReference type="EMBL" id="CP036433">
    <property type="protein sequence ID" value="QDU92655.1"/>
    <property type="molecule type" value="Genomic_DNA"/>
</dbReference>
<protein>
    <submittedName>
        <fullName evidence="2">Uncharacterized protein</fullName>
    </submittedName>
</protein>
<dbReference type="OrthoDB" id="290151at2"/>
<keyword evidence="1" id="KW-1133">Transmembrane helix</keyword>
<proteinExistence type="predicted"/>
<evidence type="ECO:0000313" key="2">
    <source>
        <dbReference type="EMBL" id="QDU92655.1"/>
    </source>
</evidence>
<feature type="transmembrane region" description="Helical" evidence="1">
    <location>
        <begin position="6"/>
        <end position="30"/>
    </location>
</feature>
<keyword evidence="1" id="KW-0812">Transmembrane</keyword>
<feature type="transmembrane region" description="Helical" evidence="1">
    <location>
        <begin position="113"/>
        <end position="136"/>
    </location>
</feature>
<reference evidence="2 3" key="1">
    <citation type="submission" date="2019-02" db="EMBL/GenBank/DDBJ databases">
        <title>Deep-cultivation of Planctomycetes and their phenomic and genomic characterization uncovers novel biology.</title>
        <authorList>
            <person name="Wiegand S."/>
            <person name="Jogler M."/>
            <person name="Boedeker C."/>
            <person name="Pinto D."/>
            <person name="Vollmers J."/>
            <person name="Rivas-Marin E."/>
            <person name="Kohn T."/>
            <person name="Peeters S.H."/>
            <person name="Heuer A."/>
            <person name="Rast P."/>
            <person name="Oberbeckmann S."/>
            <person name="Bunk B."/>
            <person name="Jeske O."/>
            <person name="Meyerdierks A."/>
            <person name="Storesund J.E."/>
            <person name="Kallscheuer N."/>
            <person name="Luecker S."/>
            <person name="Lage O.M."/>
            <person name="Pohl T."/>
            <person name="Merkel B.J."/>
            <person name="Hornburger P."/>
            <person name="Mueller R.-W."/>
            <person name="Bruemmer F."/>
            <person name="Labrenz M."/>
            <person name="Spormann A.M."/>
            <person name="Op den Camp H."/>
            <person name="Overmann J."/>
            <person name="Amann R."/>
            <person name="Jetten M.S.M."/>
            <person name="Mascher T."/>
            <person name="Medema M.H."/>
            <person name="Devos D.P."/>
            <person name="Kaster A.-K."/>
            <person name="Ovreas L."/>
            <person name="Rohde M."/>
            <person name="Galperin M.Y."/>
            <person name="Jogler C."/>
        </authorList>
    </citation>
    <scope>NUCLEOTIDE SEQUENCE [LARGE SCALE GENOMIC DNA]</scope>
    <source>
        <strain evidence="2 3">Pla85_3_4</strain>
    </source>
</reference>
<dbReference type="Proteomes" id="UP000317648">
    <property type="component" value="Chromosome"/>
</dbReference>
<evidence type="ECO:0000256" key="1">
    <source>
        <dbReference type="SAM" id="Phobius"/>
    </source>
</evidence>
<sequence length="143" mass="15594">MLTPPVWLLQCLGIAQIVLAVVSVAILRVLRWGEETRKLNPLTRQVFWTYAGYICVSNLCFGLLTAILPGALLEGTSLAAAVTGFIALWWAARIVIQFTYFDRSQAPEGRIYVAAEVALVVLFLVLTLTYGLAALANLRAIVG</sequence>
<keyword evidence="3" id="KW-1185">Reference proteome</keyword>
<feature type="transmembrane region" description="Helical" evidence="1">
    <location>
        <begin position="50"/>
        <end position="72"/>
    </location>
</feature>
<accession>A0A518DLF0</accession>
<evidence type="ECO:0000313" key="3">
    <source>
        <dbReference type="Proteomes" id="UP000317648"/>
    </source>
</evidence>
<feature type="transmembrane region" description="Helical" evidence="1">
    <location>
        <begin position="78"/>
        <end position="101"/>
    </location>
</feature>
<organism evidence="2 3">
    <name type="scientific">Lignipirellula cremea</name>
    <dbReference type="NCBI Taxonomy" id="2528010"/>
    <lineage>
        <taxon>Bacteria</taxon>
        <taxon>Pseudomonadati</taxon>
        <taxon>Planctomycetota</taxon>
        <taxon>Planctomycetia</taxon>
        <taxon>Pirellulales</taxon>
        <taxon>Pirellulaceae</taxon>
        <taxon>Lignipirellula</taxon>
    </lineage>
</organism>
<dbReference type="KEGG" id="lcre:Pla8534_04030"/>